<dbReference type="RefSeq" id="WP_012673427.1">
    <property type="nucleotide sequence ID" value="NC_012438.1"/>
</dbReference>
<dbReference type="KEGG" id="saf:SULAZ_0673"/>
<evidence type="ECO:0008006" key="3">
    <source>
        <dbReference type="Google" id="ProtNLM"/>
    </source>
</evidence>
<dbReference type="Proteomes" id="UP000001369">
    <property type="component" value="Chromosome"/>
</dbReference>
<evidence type="ECO:0000313" key="1">
    <source>
        <dbReference type="EMBL" id="ACN98101.1"/>
    </source>
</evidence>
<dbReference type="PANTHER" id="PTHR32432:SF3">
    <property type="entry name" value="ETHANOLAMINE UTILIZATION PROTEIN EUTJ"/>
    <property type="match status" value="1"/>
</dbReference>
<protein>
    <recommendedName>
        <fullName evidence="3">Type IV pilus assembly protein PilM</fullName>
    </recommendedName>
</protein>
<dbReference type="EMBL" id="CP001229">
    <property type="protein sequence ID" value="ACN98101.1"/>
    <property type="molecule type" value="Genomic_DNA"/>
</dbReference>
<dbReference type="Gene3D" id="3.30.420.40">
    <property type="match status" value="2"/>
</dbReference>
<dbReference type="STRING" id="204536.SULAZ_0673"/>
<keyword evidence="2" id="KW-1185">Reference proteome</keyword>
<dbReference type="Gene3D" id="3.30.1490.300">
    <property type="match status" value="1"/>
</dbReference>
<dbReference type="PANTHER" id="PTHR32432">
    <property type="entry name" value="CELL DIVISION PROTEIN FTSA-RELATED"/>
    <property type="match status" value="1"/>
</dbReference>
<dbReference type="InterPro" id="IPR050696">
    <property type="entry name" value="FtsA/MreB"/>
</dbReference>
<gene>
    <name evidence="1" type="ordered locus">SULAZ_0673</name>
</gene>
<evidence type="ECO:0000313" key="2">
    <source>
        <dbReference type="Proteomes" id="UP000001369"/>
    </source>
</evidence>
<organism evidence="1 2">
    <name type="scientific">Sulfurihydrogenibium azorense (strain DSM 15241 / OCM 825 / Az-Fu1)</name>
    <dbReference type="NCBI Taxonomy" id="204536"/>
    <lineage>
        <taxon>Bacteria</taxon>
        <taxon>Pseudomonadati</taxon>
        <taxon>Aquificota</taxon>
        <taxon>Aquificia</taxon>
        <taxon>Aquificales</taxon>
        <taxon>Hydrogenothermaceae</taxon>
        <taxon>Sulfurihydrogenibium</taxon>
    </lineage>
</organism>
<dbReference type="HOGENOM" id="CLU_863119_0_0_0"/>
<dbReference type="InterPro" id="IPR043129">
    <property type="entry name" value="ATPase_NBD"/>
</dbReference>
<reference evidence="1 2" key="1">
    <citation type="journal article" date="2009" name="J. Bacteriol.">
        <title>Complete and draft genome sequences of six members of the Aquificales.</title>
        <authorList>
            <person name="Reysenbach A.L."/>
            <person name="Hamamura N."/>
            <person name="Podar M."/>
            <person name="Griffiths E."/>
            <person name="Ferreira S."/>
            <person name="Hochstein R."/>
            <person name="Heidelberg J."/>
            <person name="Johnson J."/>
            <person name="Mead D."/>
            <person name="Pohorille A."/>
            <person name="Sarmiento M."/>
            <person name="Schweighofer K."/>
            <person name="Seshadri R."/>
            <person name="Voytek M.A."/>
        </authorList>
    </citation>
    <scope>NUCLEOTIDE SEQUENCE [LARGE SCALE GENOMIC DNA]</scope>
    <source>
        <strain evidence="2">Az-Fu1 / DSM 15241 / OCM 825</strain>
    </source>
</reference>
<dbReference type="AlphaFoldDB" id="C1DU71"/>
<dbReference type="SUPFAM" id="SSF53067">
    <property type="entry name" value="Actin-like ATPase domain"/>
    <property type="match status" value="1"/>
</dbReference>
<dbReference type="eggNOG" id="COG4972">
    <property type="taxonomic scope" value="Bacteria"/>
</dbReference>
<proteinExistence type="predicted"/>
<accession>C1DU71</accession>
<sequence length="322" mass="37185">MITLPKIKLSMPTLKLPAFNLKKSSKLYSGIEVDTDYIRVGILKKENEIIEIPIMPFEFEVTGDNSQDGRILKDELERRGLKIKSASFSIPMSSVLYKTLHLPRVNEKELVDAIEWNIKEDIENFRAETHYDWDIISSDNEFLNILVVITKKEAVERIIEISQVSGVDVDVIDTVGTSLLNLALLQKQKIEKNREEKNICVIHLDKNDSFMIFSNENVVLQPLDFNPKVYENFSPDEKEQEVIRLINEINYFFLTINEPRIIYTSGYFAKYPEIKAYMQLKFSTRFVLEDLDPVLALGINYQGSFPLGIYNNVLSLAYRGMP</sequence>
<name>C1DU71_SULAA</name>